<dbReference type="RefSeq" id="WP_267896872.1">
    <property type="nucleotide sequence ID" value="NZ_CP021744.1"/>
</dbReference>
<proteinExistence type="predicted"/>
<reference evidence="3 4" key="1">
    <citation type="submission" date="2017-06" db="EMBL/GenBank/DDBJ databases">
        <title>Streptomyces albireticuli Genome sequencing and assembly.</title>
        <authorList>
            <person name="Wang Y."/>
            <person name="Du B."/>
            <person name="Ding Y."/>
            <person name="Liu H."/>
            <person name="Hou Q."/>
            <person name="Liu K."/>
            <person name="Yao L."/>
            <person name="Wang C."/>
        </authorList>
    </citation>
    <scope>NUCLEOTIDE SEQUENCE [LARGE SCALE GENOMIC DNA]</scope>
    <source>
        <strain evidence="3 4">MDJK11</strain>
    </source>
</reference>
<sequence>MIGHTLGAAGAVEAAYTVLALRHQAIPPTANFTHQGNDRELDIVAHGIRKATMSAAISCSYGFGGHNTALLFTTP</sequence>
<dbReference type="InterPro" id="IPR016039">
    <property type="entry name" value="Thiolase-like"/>
</dbReference>
<evidence type="ECO:0000256" key="1">
    <source>
        <dbReference type="ARBA" id="ARBA00022679"/>
    </source>
</evidence>
<protein>
    <submittedName>
        <fullName evidence="3">3-oxoacyl-ACP synthase</fullName>
    </submittedName>
</protein>
<dbReference type="GO" id="GO:0004315">
    <property type="term" value="F:3-oxoacyl-[acyl-carrier-protein] synthase activity"/>
    <property type="evidence" value="ECO:0007669"/>
    <property type="project" value="TreeGrafter"/>
</dbReference>
<evidence type="ECO:0000259" key="2">
    <source>
        <dbReference type="Pfam" id="PF02801"/>
    </source>
</evidence>
<evidence type="ECO:0000313" key="4">
    <source>
        <dbReference type="Proteomes" id="UP000195755"/>
    </source>
</evidence>
<dbReference type="PANTHER" id="PTHR11712:SF336">
    <property type="entry name" value="3-OXOACYL-[ACYL-CARRIER-PROTEIN] SYNTHASE, MITOCHONDRIAL"/>
    <property type="match status" value="1"/>
</dbReference>
<evidence type="ECO:0000313" key="3">
    <source>
        <dbReference type="EMBL" id="ARZ71754.1"/>
    </source>
</evidence>
<accession>A0A1Z2LBS8</accession>
<dbReference type="InterPro" id="IPR000794">
    <property type="entry name" value="Beta-ketoacyl_synthase"/>
</dbReference>
<dbReference type="InterPro" id="IPR014031">
    <property type="entry name" value="Ketoacyl_synth_C"/>
</dbReference>
<dbReference type="AlphaFoldDB" id="A0A1Z2LBS8"/>
<dbReference type="Proteomes" id="UP000195755">
    <property type="component" value="Chromosome"/>
</dbReference>
<feature type="domain" description="Beta-ketoacyl synthase C-terminal" evidence="2">
    <location>
        <begin position="1"/>
        <end position="32"/>
    </location>
</feature>
<dbReference type="GO" id="GO:0006633">
    <property type="term" value="P:fatty acid biosynthetic process"/>
    <property type="evidence" value="ECO:0007669"/>
    <property type="project" value="TreeGrafter"/>
</dbReference>
<dbReference type="SUPFAM" id="SSF53901">
    <property type="entry name" value="Thiolase-like"/>
    <property type="match status" value="1"/>
</dbReference>
<keyword evidence="1" id="KW-0808">Transferase</keyword>
<dbReference type="PANTHER" id="PTHR11712">
    <property type="entry name" value="POLYKETIDE SYNTHASE-RELATED"/>
    <property type="match status" value="1"/>
</dbReference>
<organism evidence="3 4">
    <name type="scientific">Streptomyces albireticuli</name>
    <dbReference type="NCBI Taxonomy" id="1940"/>
    <lineage>
        <taxon>Bacteria</taxon>
        <taxon>Bacillati</taxon>
        <taxon>Actinomycetota</taxon>
        <taxon>Actinomycetes</taxon>
        <taxon>Kitasatosporales</taxon>
        <taxon>Streptomycetaceae</taxon>
        <taxon>Streptomyces</taxon>
    </lineage>
</organism>
<dbReference type="KEGG" id="salj:SMD11_6178"/>
<dbReference type="Pfam" id="PF02801">
    <property type="entry name" value="Ketoacyl-synt_C"/>
    <property type="match status" value="1"/>
</dbReference>
<gene>
    <name evidence="3" type="primary">fabF</name>
    <name evidence="3" type="ORF">SMD11_6178</name>
</gene>
<dbReference type="GO" id="GO:0005829">
    <property type="term" value="C:cytosol"/>
    <property type="evidence" value="ECO:0007669"/>
    <property type="project" value="TreeGrafter"/>
</dbReference>
<dbReference type="EMBL" id="CP021744">
    <property type="protein sequence ID" value="ARZ71754.1"/>
    <property type="molecule type" value="Genomic_DNA"/>
</dbReference>
<name>A0A1Z2LBS8_9ACTN</name>
<dbReference type="Gene3D" id="3.40.47.10">
    <property type="match status" value="1"/>
</dbReference>